<keyword evidence="2" id="KW-1185">Reference proteome</keyword>
<organism evidence="1 2">
    <name type="scientific">Rodentibacter mrazii</name>
    <dbReference type="NCBI Taxonomy" id="1908257"/>
    <lineage>
        <taxon>Bacteria</taxon>
        <taxon>Pseudomonadati</taxon>
        <taxon>Pseudomonadota</taxon>
        <taxon>Gammaproteobacteria</taxon>
        <taxon>Pasteurellales</taxon>
        <taxon>Pasteurellaceae</taxon>
        <taxon>Rodentibacter</taxon>
    </lineage>
</organism>
<comment type="caution">
    <text evidence="1">The sequence shown here is derived from an EMBL/GenBank/DDBJ whole genome shotgun (WGS) entry which is preliminary data.</text>
</comment>
<evidence type="ECO:0000313" key="2">
    <source>
        <dbReference type="Proteomes" id="UP000189426"/>
    </source>
</evidence>
<reference evidence="1 2" key="1">
    <citation type="submission" date="2016-10" db="EMBL/GenBank/DDBJ databases">
        <title>Rodentibacter gen. nov. and new species.</title>
        <authorList>
            <person name="Christensen H."/>
        </authorList>
    </citation>
    <scope>NUCLEOTIDE SEQUENCE [LARGE SCALE GENOMIC DNA]</scope>
    <source>
        <strain evidence="1 2">Ppn418</strain>
    </source>
</reference>
<dbReference type="RefSeq" id="WP_077493402.1">
    <property type="nucleotide sequence ID" value="NZ_MLHG01000016.1"/>
</dbReference>
<proteinExistence type="predicted"/>
<sequence length="163" mass="18511">MASLGLVSMAIASAIAGVPQPHYNTQYSEVKHIVSVPEEATEAEIQELTERIFMAEKNLSGFYQLAKTRLSIFEGFAEGELMSLFKESARLLFSTKQYAEEGSLMFEYLTRFEDSLNKLTKLFHSYEYKKEADLVLLPRVNSPIVASFDKNSSDEELRQFIFG</sequence>
<dbReference type="EMBL" id="MLHG01000016">
    <property type="protein sequence ID" value="OOF40846.1"/>
    <property type="molecule type" value="Genomic_DNA"/>
</dbReference>
<evidence type="ECO:0000313" key="1">
    <source>
        <dbReference type="EMBL" id="OOF40846.1"/>
    </source>
</evidence>
<protein>
    <submittedName>
        <fullName evidence="1">Uncharacterized protein</fullName>
    </submittedName>
</protein>
<dbReference type="Proteomes" id="UP000189426">
    <property type="component" value="Unassembled WGS sequence"/>
</dbReference>
<gene>
    <name evidence="1" type="ORF">BKK47_02770</name>
</gene>
<dbReference type="STRING" id="1908257.BKK47_02770"/>
<name>A0A1V3IIY2_9PAST</name>
<accession>A0A1V3IIY2</accession>
<dbReference type="AlphaFoldDB" id="A0A1V3IIY2"/>